<accession>I3E1M9</accession>
<dbReference type="PATRIC" id="fig|997296.3.peg.1822"/>
<dbReference type="EMBL" id="AFEU01000002">
    <property type="protein sequence ID" value="EIJ80400.1"/>
    <property type="molecule type" value="Genomic_DNA"/>
</dbReference>
<comment type="caution">
    <text evidence="1">The sequence shown here is derived from an EMBL/GenBank/DDBJ whole genome shotgun (WGS) entry which is preliminary data.</text>
</comment>
<dbReference type="STRING" id="997296.PB1_08572"/>
<evidence type="ECO:0000313" key="1">
    <source>
        <dbReference type="EMBL" id="EIJ80400.1"/>
    </source>
</evidence>
<keyword evidence="2" id="KW-1185">Reference proteome</keyword>
<proteinExistence type="predicted"/>
<reference evidence="1 2" key="1">
    <citation type="journal article" date="2012" name="Appl. Environ. Microbiol.">
        <title>Genome Sequence of Thermotolerant Bacillus methanolicus: Features and Regulation Related to Methylotrophy and Production of L-Lysine and L-Glutamate from Methanol.</title>
        <authorList>
            <person name="Heggeset T.M."/>
            <person name="Krog A."/>
            <person name="Balzer S."/>
            <person name="Wentzel A."/>
            <person name="Ellingsen T.E."/>
            <person name="Brautaset T."/>
        </authorList>
    </citation>
    <scope>NUCLEOTIDE SEQUENCE [LARGE SCALE GENOMIC DNA]</scope>
    <source>
        <strain evidence="1 2">PB1</strain>
    </source>
</reference>
<evidence type="ECO:0000313" key="2">
    <source>
        <dbReference type="Proteomes" id="UP000010523"/>
    </source>
</evidence>
<dbReference type="Proteomes" id="UP000010523">
    <property type="component" value="Unassembled WGS sequence"/>
</dbReference>
<dbReference type="eggNOG" id="ENOG50346BH">
    <property type="taxonomic scope" value="Bacteria"/>
</dbReference>
<dbReference type="OrthoDB" id="2720606at2"/>
<dbReference type="RefSeq" id="WP_003351850.1">
    <property type="nucleotide sequence ID" value="NZ_AFEU01000002.1"/>
</dbReference>
<protein>
    <submittedName>
        <fullName evidence="1">Uncharacterized protein</fullName>
    </submittedName>
</protein>
<name>I3E1M9_BACMT</name>
<sequence>MEKQILQILQQINEKLDDQSKKLDEHSAILNEHSAILEEHGETLKEHGRILKALRSGQEAPKAEISELKLQNAKDFGEKRNQIKDIEVSIEILKEESWKNRVDIRRIQKTMGLE</sequence>
<dbReference type="AlphaFoldDB" id="I3E1M9"/>
<organism evidence="1 2">
    <name type="scientific">Bacillus methanolicus PB1</name>
    <dbReference type="NCBI Taxonomy" id="997296"/>
    <lineage>
        <taxon>Bacteria</taxon>
        <taxon>Bacillati</taxon>
        <taxon>Bacillota</taxon>
        <taxon>Bacilli</taxon>
        <taxon>Bacillales</taxon>
        <taxon>Bacillaceae</taxon>
        <taxon>Bacillus</taxon>
    </lineage>
</organism>
<gene>
    <name evidence="1" type="ORF">PB1_08572</name>
</gene>